<feature type="region of interest" description="Disordered" evidence="1">
    <location>
        <begin position="90"/>
        <end position="112"/>
    </location>
</feature>
<protein>
    <submittedName>
        <fullName evidence="2">Uncharacterized protein</fullName>
    </submittedName>
</protein>
<reference evidence="2" key="1">
    <citation type="submission" date="2019-08" db="EMBL/GenBank/DDBJ databases">
        <authorList>
            <person name="Kucharzyk K."/>
            <person name="Murdoch R.W."/>
            <person name="Higgins S."/>
            <person name="Loffler F."/>
        </authorList>
    </citation>
    <scope>NUCLEOTIDE SEQUENCE</scope>
</reference>
<evidence type="ECO:0000313" key="2">
    <source>
        <dbReference type="EMBL" id="MPM99383.1"/>
    </source>
</evidence>
<sequence length="112" mass="12076">MRLAGHGHTAPGLRQRGQHGLAVAVLLRHVGGGGLAVGVHHGADAVGTGEVAEQIVERPVFRVDHDDVLHLVLQRDGRLLGVVGAAATRNKGRTRQRYRREKSALKARCHHE</sequence>
<proteinExistence type="predicted"/>
<evidence type="ECO:0000256" key="1">
    <source>
        <dbReference type="SAM" id="MobiDB-lite"/>
    </source>
</evidence>
<dbReference type="AlphaFoldDB" id="A0A645EF38"/>
<accession>A0A645EF38</accession>
<name>A0A645EF38_9ZZZZ</name>
<organism evidence="2">
    <name type="scientific">bioreactor metagenome</name>
    <dbReference type="NCBI Taxonomy" id="1076179"/>
    <lineage>
        <taxon>unclassified sequences</taxon>
        <taxon>metagenomes</taxon>
        <taxon>ecological metagenomes</taxon>
    </lineage>
</organism>
<comment type="caution">
    <text evidence="2">The sequence shown here is derived from an EMBL/GenBank/DDBJ whole genome shotgun (WGS) entry which is preliminary data.</text>
</comment>
<gene>
    <name evidence="2" type="ORF">SDC9_146574</name>
</gene>
<dbReference type="EMBL" id="VSSQ01045481">
    <property type="protein sequence ID" value="MPM99383.1"/>
    <property type="molecule type" value="Genomic_DNA"/>
</dbReference>